<sequence length="472" mass="50289">MSGVEAHRSAGPARLRWAVLVPGAASVAFGVSLVASAGNPVLGWTVLGALTLCALIAVVAWRPVVGTYLYVSTVCLVAGIDRDTLIPLLRPNEALLAVVLIGAAVGGWYRFLGGARSPVSFTRVDLALAWFLLFSTVWPVTSVLVRGAWPTPLDVASLLPVCKLVALYLLVRATVLTERQSALLVRLMVRSGAVVALIALLQTLHAGPVIAVLHRFYAPDESAGEVGDRGGATLGSPLSTGDVVVIALVLLLCCHRRAMLGRRESLVLGIVLCAGVPAAGEFSTWIAAVVALGLLLWRMPELRRPALRATPLVAVAAVVGAPAFLRRVGEFSGSGVPESWLGRWDNLSNFFLPRFDITHIVLGVAPNPVLDAPETWREVIYLESGYLYFLWIGGIPLLVAFVRLSVEVLRAVRRDRLGPGAAAGCASALEILWWVLLVLTVLDPHLTVRGTGDLLFPLLALARGQSRDRQPA</sequence>
<reference evidence="2" key="1">
    <citation type="submission" date="2022-03" db="EMBL/GenBank/DDBJ databases">
        <title>Streptomyces 7R015 and 7R016 isolated from Barleria lupulina in Thailand.</title>
        <authorList>
            <person name="Kanchanasin P."/>
            <person name="Phongsopitanun W."/>
            <person name="Tanasupawat S."/>
        </authorList>
    </citation>
    <scope>NUCLEOTIDE SEQUENCE</scope>
    <source>
        <strain evidence="2">7R016</strain>
    </source>
</reference>
<keyword evidence="3" id="KW-1185">Reference proteome</keyword>
<proteinExistence type="predicted"/>
<feature type="transmembrane region" description="Helical" evidence="1">
    <location>
        <begin position="155"/>
        <end position="175"/>
    </location>
</feature>
<accession>A0ABS9XKY7</accession>
<feature type="transmembrane region" description="Helical" evidence="1">
    <location>
        <begin position="17"/>
        <end position="35"/>
    </location>
</feature>
<feature type="transmembrane region" description="Helical" evidence="1">
    <location>
        <begin position="418"/>
        <end position="442"/>
    </location>
</feature>
<evidence type="ECO:0008006" key="4">
    <source>
        <dbReference type="Google" id="ProtNLM"/>
    </source>
</evidence>
<feature type="transmembrane region" description="Helical" evidence="1">
    <location>
        <begin position="94"/>
        <end position="112"/>
    </location>
</feature>
<keyword evidence="1" id="KW-0812">Transmembrane</keyword>
<evidence type="ECO:0000256" key="1">
    <source>
        <dbReference type="SAM" id="Phobius"/>
    </source>
</evidence>
<keyword evidence="1" id="KW-1133">Transmembrane helix</keyword>
<protein>
    <recommendedName>
        <fullName evidence="4">O-antigen ligase domain-containing protein</fullName>
    </recommendedName>
</protein>
<feature type="transmembrane region" description="Helical" evidence="1">
    <location>
        <begin position="41"/>
        <end position="61"/>
    </location>
</feature>
<feature type="transmembrane region" description="Helical" evidence="1">
    <location>
        <begin position="187"/>
        <end position="214"/>
    </location>
</feature>
<keyword evidence="1" id="KW-0472">Membrane</keyword>
<comment type="caution">
    <text evidence="2">The sequence shown here is derived from an EMBL/GenBank/DDBJ whole genome shotgun (WGS) entry which is preliminary data.</text>
</comment>
<name>A0ABS9XKY7_9ACTN</name>
<dbReference type="Proteomes" id="UP001165270">
    <property type="component" value="Unassembled WGS sequence"/>
</dbReference>
<feature type="transmembrane region" description="Helical" evidence="1">
    <location>
        <begin position="124"/>
        <end position="149"/>
    </location>
</feature>
<evidence type="ECO:0000313" key="3">
    <source>
        <dbReference type="Proteomes" id="UP001165270"/>
    </source>
</evidence>
<organism evidence="2 3">
    <name type="scientific">Streptomyces spinosisporus</name>
    <dbReference type="NCBI Taxonomy" id="2927582"/>
    <lineage>
        <taxon>Bacteria</taxon>
        <taxon>Bacillati</taxon>
        <taxon>Actinomycetota</taxon>
        <taxon>Actinomycetes</taxon>
        <taxon>Kitasatosporales</taxon>
        <taxon>Streptomycetaceae</taxon>
        <taxon>Streptomyces</taxon>
    </lineage>
</organism>
<dbReference type="RefSeq" id="WP_242711169.1">
    <property type="nucleotide sequence ID" value="NZ_JALDAX010000009.1"/>
</dbReference>
<feature type="transmembrane region" description="Helical" evidence="1">
    <location>
        <begin position="266"/>
        <end position="297"/>
    </location>
</feature>
<feature type="transmembrane region" description="Helical" evidence="1">
    <location>
        <begin position="385"/>
        <end position="406"/>
    </location>
</feature>
<evidence type="ECO:0000313" key="2">
    <source>
        <dbReference type="EMBL" id="MCI3242726.1"/>
    </source>
</evidence>
<feature type="transmembrane region" description="Helical" evidence="1">
    <location>
        <begin position="234"/>
        <end position="254"/>
    </location>
</feature>
<gene>
    <name evidence="2" type="ORF">MQN93_23660</name>
</gene>
<dbReference type="EMBL" id="JALDAX010000009">
    <property type="protein sequence ID" value="MCI3242726.1"/>
    <property type="molecule type" value="Genomic_DNA"/>
</dbReference>